<comment type="catalytic activity">
    <reaction evidence="5 6">
        <text>N-terminal L-alanyl-[ribosomal protein bS18] + acetyl-CoA = N-terminal N(alpha)-acetyl-L-alanyl-[ribosomal protein bS18] + CoA + H(+)</text>
        <dbReference type="Rhea" id="RHEA:43756"/>
        <dbReference type="Rhea" id="RHEA-COMP:10676"/>
        <dbReference type="Rhea" id="RHEA-COMP:10677"/>
        <dbReference type="ChEBI" id="CHEBI:15378"/>
        <dbReference type="ChEBI" id="CHEBI:57287"/>
        <dbReference type="ChEBI" id="CHEBI:57288"/>
        <dbReference type="ChEBI" id="CHEBI:64718"/>
        <dbReference type="ChEBI" id="CHEBI:83683"/>
        <dbReference type="EC" id="2.3.1.266"/>
    </reaction>
</comment>
<evidence type="ECO:0000256" key="4">
    <source>
        <dbReference type="ARBA" id="ARBA00023315"/>
    </source>
</evidence>
<evidence type="ECO:0000256" key="2">
    <source>
        <dbReference type="ARBA" id="ARBA00022490"/>
    </source>
</evidence>
<dbReference type="RefSeq" id="WP_095498600.1">
    <property type="nucleotide sequence ID" value="NZ_BSPO01000003.1"/>
</dbReference>
<comment type="function">
    <text evidence="5 6">Acetylates the N-terminal alanine of ribosomal protein bS18.</text>
</comment>
<comment type="caution">
    <text evidence="8">The sequence shown here is derived from an EMBL/GenBank/DDBJ whole genome shotgun (WGS) entry which is preliminary data.</text>
</comment>
<protein>
    <recommendedName>
        <fullName evidence="5 6">[Ribosomal protein bS18]-alanine N-acetyltransferase</fullName>
        <ecNumber evidence="5 6">2.3.1.266</ecNumber>
    </recommendedName>
</protein>
<dbReference type="EMBL" id="BSPO01000003">
    <property type="protein sequence ID" value="GLS83558.1"/>
    <property type="molecule type" value="Genomic_DNA"/>
</dbReference>
<feature type="active site" description="Proton acceptor" evidence="5">
    <location>
        <position position="104"/>
    </location>
</feature>
<dbReference type="CDD" id="cd04301">
    <property type="entry name" value="NAT_SF"/>
    <property type="match status" value="1"/>
</dbReference>
<dbReference type="InterPro" id="IPR006464">
    <property type="entry name" value="AcTrfase_RimI/Ard1"/>
</dbReference>
<dbReference type="InterPro" id="IPR050680">
    <property type="entry name" value="YpeA/RimI_acetyltransf"/>
</dbReference>
<comment type="caution">
    <text evidence="5">Lacks conserved residue(s) required for the propagation of feature annotation.</text>
</comment>
<keyword evidence="4 5" id="KW-0012">Acyltransferase</keyword>
<evidence type="ECO:0000256" key="6">
    <source>
        <dbReference type="RuleBase" id="RU363094"/>
    </source>
</evidence>
<keyword evidence="3 5" id="KW-0808">Transferase</keyword>
<dbReference type="InterPro" id="IPR000182">
    <property type="entry name" value="GNAT_dom"/>
</dbReference>
<evidence type="ECO:0000256" key="5">
    <source>
        <dbReference type="HAMAP-Rule" id="MF_02210"/>
    </source>
</evidence>
<dbReference type="InterPro" id="IPR043690">
    <property type="entry name" value="RimI"/>
</dbReference>
<dbReference type="GO" id="GO:0008999">
    <property type="term" value="F:protein-N-terminal-alanine acetyltransferase activity"/>
    <property type="evidence" value="ECO:0007669"/>
    <property type="project" value="UniProtKB-UniRule"/>
</dbReference>
<gene>
    <name evidence="5 8" type="primary">rimI</name>
    <name evidence="8" type="ORF">GCM10007894_15350</name>
</gene>
<organism evidence="8 9">
    <name type="scientific">Paraferrimonas haliotis</name>
    <dbReference type="NCBI Taxonomy" id="2013866"/>
    <lineage>
        <taxon>Bacteria</taxon>
        <taxon>Pseudomonadati</taxon>
        <taxon>Pseudomonadota</taxon>
        <taxon>Gammaproteobacteria</taxon>
        <taxon>Alteromonadales</taxon>
        <taxon>Ferrimonadaceae</taxon>
        <taxon>Paraferrimonas</taxon>
    </lineage>
</organism>
<comment type="subcellular location">
    <subcellularLocation>
        <location evidence="5 6">Cytoplasm</location>
    </subcellularLocation>
</comment>
<dbReference type="SUPFAM" id="SSF55729">
    <property type="entry name" value="Acyl-CoA N-acyltransferases (Nat)"/>
    <property type="match status" value="1"/>
</dbReference>
<dbReference type="PROSITE" id="PS51186">
    <property type="entry name" value="GNAT"/>
    <property type="match status" value="1"/>
</dbReference>
<evidence type="ECO:0000259" key="7">
    <source>
        <dbReference type="PROSITE" id="PS51186"/>
    </source>
</evidence>
<reference evidence="8 9" key="1">
    <citation type="journal article" date="2014" name="Int. J. Syst. Evol. Microbiol.">
        <title>Complete genome sequence of Corynebacterium casei LMG S-19264T (=DSM 44701T), isolated from a smear-ripened cheese.</title>
        <authorList>
            <consortium name="US DOE Joint Genome Institute (JGI-PGF)"/>
            <person name="Walter F."/>
            <person name="Albersmeier A."/>
            <person name="Kalinowski J."/>
            <person name="Ruckert C."/>
        </authorList>
    </citation>
    <scope>NUCLEOTIDE SEQUENCE [LARGE SCALE GENOMIC DNA]</scope>
    <source>
        <strain evidence="8 9">NBRC 112785</strain>
    </source>
</reference>
<feature type="active site" description="Proton donor" evidence="5">
    <location>
        <position position="116"/>
    </location>
</feature>
<dbReference type="Pfam" id="PF00583">
    <property type="entry name" value="Acetyltransf_1"/>
    <property type="match status" value="1"/>
</dbReference>
<proteinExistence type="inferred from homology"/>
<dbReference type="Proteomes" id="UP001157439">
    <property type="component" value="Unassembled WGS sequence"/>
</dbReference>
<feature type="binding site" evidence="5">
    <location>
        <position position="109"/>
    </location>
    <ligand>
        <name>acetyl-CoA</name>
        <dbReference type="ChEBI" id="CHEBI:57288"/>
    </ligand>
</feature>
<accession>A0AA37TPY1</accession>
<name>A0AA37TPY1_9GAMM</name>
<evidence type="ECO:0000313" key="8">
    <source>
        <dbReference type="EMBL" id="GLS83558.1"/>
    </source>
</evidence>
<evidence type="ECO:0000256" key="1">
    <source>
        <dbReference type="ARBA" id="ARBA00005395"/>
    </source>
</evidence>
<dbReference type="EC" id="2.3.1.266" evidence="5 6"/>
<dbReference type="NCBIfam" id="TIGR01575">
    <property type="entry name" value="rimI"/>
    <property type="match status" value="1"/>
</dbReference>
<feature type="domain" description="N-acetyltransferase" evidence="7">
    <location>
        <begin position="3"/>
        <end position="151"/>
    </location>
</feature>
<dbReference type="PANTHER" id="PTHR43420:SF12">
    <property type="entry name" value="N-ACETYLTRANSFERASE DOMAIN-CONTAINING PROTEIN"/>
    <property type="match status" value="1"/>
</dbReference>
<sequence length="151" mass="16825">MSLVLEPIRFEQLALVMEIELAAHKSPWSLNNFSNSFSVKHEFIGAFANGTLVGYYVSQYVLDEASLLNICVQPTQQGKGYGRELLADCVARAIAHDISQMFLEVRSSNHAAIGLYHSFDFNEIGVRKGYYPNDSKNAPREDAIMMAAYLG</sequence>
<comment type="similarity">
    <text evidence="1 5 6">Belongs to the acetyltransferase family. RimI subfamily.</text>
</comment>
<dbReference type="PANTHER" id="PTHR43420">
    <property type="entry name" value="ACETYLTRANSFERASE"/>
    <property type="match status" value="1"/>
</dbReference>
<dbReference type="HAMAP" id="MF_02210">
    <property type="entry name" value="RimI"/>
    <property type="match status" value="1"/>
</dbReference>
<dbReference type="InterPro" id="IPR016181">
    <property type="entry name" value="Acyl_CoA_acyltransferase"/>
</dbReference>
<evidence type="ECO:0000256" key="3">
    <source>
        <dbReference type="ARBA" id="ARBA00022679"/>
    </source>
</evidence>
<dbReference type="Gene3D" id="3.40.630.30">
    <property type="match status" value="1"/>
</dbReference>
<evidence type="ECO:0000313" key="9">
    <source>
        <dbReference type="Proteomes" id="UP001157439"/>
    </source>
</evidence>
<dbReference type="GO" id="GO:0005737">
    <property type="term" value="C:cytoplasm"/>
    <property type="evidence" value="ECO:0007669"/>
    <property type="project" value="UniProtKB-SubCell"/>
</dbReference>
<dbReference type="AlphaFoldDB" id="A0AA37TPY1"/>
<keyword evidence="2 5" id="KW-0963">Cytoplasm</keyword>
<keyword evidence="9" id="KW-1185">Reference proteome</keyword>